<dbReference type="Pfam" id="PF06974">
    <property type="entry name" value="WS_DGAT_C"/>
    <property type="match status" value="1"/>
</dbReference>
<dbReference type="Gene3D" id="3.30.559.10">
    <property type="entry name" value="Chloramphenicol acetyltransferase-like domain"/>
    <property type="match status" value="1"/>
</dbReference>
<feature type="domain" description="O-acyltransferase WSD1 C-terminal" evidence="14">
    <location>
        <begin position="341"/>
        <end position="484"/>
    </location>
</feature>
<proteinExistence type="inferred from homology"/>
<evidence type="ECO:0000256" key="12">
    <source>
        <dbReference type="SAM" id="MobiDB-lite"/>
    </source>
</evidence>
<dbReference type="Proteomes" id="UP000614047">
    <property type="component" value="Unassembled WGS sequence"/>
</dbReference>
<dbReference type="GO" id="GO:0001666">
    <property type="term" value="P:response to hypoxia"/>
    <property type="evidence" value="ECO:0007669"/>
    <property type="project" value="TreeGrafter"/>
</dbReference>
<name>A0A931GM54_9ACTN</name>
<dbReference type="InterPro" id="IPR014292">
    <property type="entry name" value="Acyl_transf_WS/DGAT"/>
</dbReference>
<evidence type="ECO:0000313" key="16">
    <source>
        <dbReference type="Proteomes" id="UP000614047"/>
    </source>
</evidence>
<dbReference type="AlphaFoldDB" id="A0A931GM54"/>
<sequence length="491" mass="52845">MARDGARDATHDEPRDAPQGGPRDAPSGTSGGWERMDGLDAGFFFAESENTPLHIASVTVFEGPAPSYGDLVRKLLSKLAGIPRYRQRVRTVPLHLGRPVWVDDPHFNILYHVRHTAVPAPGGPEQLRNLAGRVLSQRLDPAKPLWEIWLVEGLEDGSWAAITKVHHCVVDGVGGVDLLTALFDVTPDAGPGTPAELPAARPEPSPEALLTEAVRDVVTEPLRGIAGLPGLARRLTSPATLRGLGIEVPRVLGRIARPTTGSLNGPIGPHRRWMWTHAEMDEIRLVRKAFGGTVNDVILATVTHGYRVVLEGRGELEPGGRVRALVPVSVRGEDERGAVRNRVSGVLVDLPVGEDDPRRRLFEIRRQMNDVKRTHQAAGGEALARLAGFAPTLMALGSRYALSQNQPLVQTVVTNVPGPDFPLYVLGRRLVGLYPFVPLAAGIRSGVAVFSYRGRVTFGLTGDFDGMPDLDALAQGIRGGFDELVGLAEAA</sequence>
<evidence type="ECO:0000259" key="14">
    <source>
        <dbReference type="Pfam" id="PF06974"/>
    </source>
</evidence>
<keyword evidence="16" id="KW-1185">Reference proteome</keyword>
<dbReference type="GO" id="GO:0005886">
    <property type="term" value="C:plasma membrane"/>
    <property type="evidence" value="ECO:0007669"/>
    <property type="project" value="TreeGrafter"/>
</dbReference>
<dbReference type="GO" id="GO:0004144">
    <property type="term" value="F:diacylglycerol O-acyltransferase activity"/>
    <property type="evidence" value="ECO:0007669"/>
    <property type="project" value="UniProtKB-EC"/>
</dbReference>
<evidence type="ECO:0000259" key="13">
    <source>
        <dbReference type="Pfam" id="PF03007"/>
    </source>
</evidence>
<keyword evidence="6 11" id="KW-0808">Transferase</keyword>
<evidence type="ECO:0000256" key="6">
    <source>
        <dbReference type="ARBA" id="ARBA00022679"/>
    </source>
</evidence>
<evidence type="ECO:0000256" key="2">
    <source>
        <dbReference type="ARBA" id="ARBA00005189"/>
    </source>
</evidence>
<keyword evidence="9 11" id="KW-0012">Acyltransferase</keyword>
<dbReference type="GO" id="GO:0019432">
    <property type="term" value="P:triglyceride biosynthetic process"/>
    <property type="evidence" value="ECO:0007669"/>
    <property type="project" value="TreeGrafter"/>
</dbReference>
<comment type="pathway">
    <text evidence="2">Lipid metabolism.</text>
</comment>
<dbReference type="InterPro" id="IPR045034">
    <property type="entry name" value="O-acyltransferase_WSD1-like"/>
</dbReference>
<evidence type="ECO:0000256" key="5">
    <source>
        <dbReference type="ARBA" id="ARBA00022516"/>
    </source>
</evidence>
<dbReference type="RefSeq" id="WP_231403745.1">
    <property type="nucleotide sequence ID" value="NZ_BAABES010000035.1"/>
</dbReference>
<evidence type="ECO:0000256" key="3">
    <source>
        <dbReference type="ARBA" id="ARBA00009587"/>
    </source>
</evidence>
<dbReference type="SUPFAM" id="SSF52777">
    <property type="entry name" value="CoA-dependent acyltransferases"/>
    <property type="match status" value="1"/>
</dbReference>
<comment type="similarity">
    <text evidence="3 11">Belongs to the long-chain O-acyltransferase family.</text>
</comment>
<evidence type="ECO:0000256" key="4">
    <source>
        <dbReference type="ARBA" id="ARBA00013244"/>
    </source>
</evidence>
<comment type="pathway">
    <text evidence="1 11">Glycerolipid metabolism; triacylglycerol biosynthesis.</text>
</comment>
<evidence type="ECO:0000256" key="8">
    <source>
        <dbReference type="ARBA" id="ARBA00023098"/>
    </source>
</evidence>
<keyword evidence="5 11" id="KW-0444">Lipid biosynthesis</keyword>
<dbReference type="InterPro" id="IPR009721">
    <property type="entry name" value="O-acyltransferase_WSD1_C"/>
</dbReference>
<dbReference type="InterPro" id="IPR004255">
    <property type="entry name" value="O-acyltransferase_WSD1_N"/>
</dbReference>
<dbReference type="EMBL" id="JADOUA010000001">
    <property type="protein sequence ID" value="MBG6088146.1"/>
    <property type="molecule type" value="Genomic_DNA"/>
</dbReference>
<organism evidence="15 16">
    <name type="scientific">Actinomadura viridis</name>
    <dbReference type="NCBI Taxonomy" id="58110"/>
    <lineage>
        <taxon>Bacteria</taxon>
        <taxon>Bacillati</taxon>
        <taxon>Actinomycetota</taxon>
        <taxon>Actinomycetes</taxon>
        <taxon>Streptosporangiales</taxon>
        <taxon>Thermomonosporaceae</taxon>
        <taxon>Actinomadura</taxon>
    </lineage>
</organism>
<dbReference type="EC" id="2.3.1.20" evidence="4 11"/>
<dbReference type="GO" id="GO:0071731">
    <property type="term" value="P:response to nitric oxide"/>
    <property type="evidence" value="ECO:0007669"/>
    <property type="project" value="TreeGrafter"/>
</dbReference>
<evidence type="ECO:0000256" key="1">
    <source>
        <dbReference type="ARBA" id="ARBA00004771"/>
    </source>
</evidence>
<keyword evidence="7 11" id="KW-0319">Glycerol metabolism</keyword>
<evidence type="ECO:0000256" key="9">
    <source>
        <dbReference type="ARBA" id="ARBA00023315"/>
    </source>
</evidence>
<keyword evidence="8 11" id="KW-0443">Lipid metabolism</keyword>
<evidence type="ECO:0000256" key="10">
    <source>
        <dbReference type="ARBA" id="ARBA00048109"/>
    </source>
</evidence>
<evidence type="ECO:0000313" key="15">
    <source>
        <dbReference type="EMBL" id="MBG6088146.1"/>
    </source>
</evidence>
<accession>A0A931GM54</accession>
<evidence type="ECO:0000256" key="7">
    <source>
        <dbReference type="ARBA" id="ARBA00022798"/>
    </source>
</evidence>
<reference evidence="15" key="1">
    <citation type="submission" date="2020-11" db="EMBL/GenBank/DDBJ databases">
        <title>Sequencing the genomes of 1000 actinobacteria strains.</title>
        <authorList>
            <person name="Klenk H.-P."/>
        </authorList>
    </citation>
    <scope>NUCLEOTIDE SEQUENCE</scope>
    <source>
        <strain evidence="15">DSM 43175</strain>
    </source>
</reference>
<dbReference type="PANTHER" id="PTHR31650">
    <property type="entry name" value="O-ACYLTRANSFERASE (WSD1-LIKE) FAMILY PROTEIN"/>
    <property type="match status" value="1"/>
</dbReference>
<feature type="compositionally biased region" description="Basic and acidic residues" evidence="12">
    <location>
        <begin position="1"/>
        <end position="16"/>
    </location>
</feature>
<protein>
    <recommendedName>
        <fullName evidence="4 11">Diacylglycerol O-acyltransferase</fullName>
        <ecNumber evidence="4 11">2.3.1.20</ecNumber>
    </recommendedName>
</protein>
<feature type="region of interest" description="Disordered" evidence="12">
    <location>
        <begin position="1"/>
        <end position="33"/>
    </location>
</feature>
<dbReference type="InterPro" id="IPR023213">
    <property type="entry name" value="CAT-like_dom_sf"/>
</dbReference>
<evidence type="ECO:0000256" key="11">
    <source>
        <dbReference type="RuleBase" id="RU361241"/>
    </source>
</evidence>
<dbReference type="Pfam" id="PF03007">
    <property type="entry name" value="WS_DGAT_cat"/>
    <property type="match status" value="1"/>
</dbReference>
<comment type="catalytic activity">
    <reaction evidence="10 11">
        <text>an acyl-CoA + a 1,2-diacyl-sn-glycerol = a triacyl-sn-glycerol + CoA</text>
        <dbReference type="Rhea" id="RHEA:10868"/>
        <dbReference type="ChEBI" id="CHEBI:17815"/>
        <dbReference type="ChEBI" id="CHEBI:57287"/>
        <dbReference type="ChEBI" id="CHEBI:58342"/>
        <dbReference type="ChEBI" id="CHEBI:64615"/>
        <dbReference type="EC" id="2.3.1.20"/>
    </reaction>
</comment>
<dbReference type="GO" id="GO:0006071">
    <property type="term" value="P:glycerol metabolic process"/>
    <property type="evidence" value="ECO:0007669"/>
    <property type="project" value="UniProtKB-KW"/>
</dbReference>
<feature type="domain" description="O-acyltransferase WSD1-like N-terminal" evidence="13">
    <location>
        <begin position="36"/>
        <end position="298"/>
    </location>
</feature>
<dbReference type="PANTHER" id="PTHR31650:SF1">
    <property type="entry name" value="WAX ESTER SYNTHASE_DIACYLGLYCEROL ACYLTRANSFERASE 4-RELATED"/>
    <property type="match status" value="1"/>
</dbReference>
<dbReference type="GO" id="GO:0051701">
    <property type="term" value="P:biological process involved in interaction with host"/>
    <property type="evidence" value="ECO:0007669"/>
    <property type="project" value="TreeGrafter"/>
</dbReference>
<dbReference type="NCBIfam" id="TIGR02946">
    <property type="entry name" value="acyl_WS_DGAT"/>
    <property type="match status" value="1"/>
</dbReference>
<gene>
    <name evidence="15" type="ORF">IW256_002259</name>
</gene>
<comment type="caution">
    <text evidence="15">The sequence shown here is derived from an EMBL/GenBank/DDBJ whole genome shotgun (WGS) entry which is preliminary data.</text>
</comment>